<organism evidence="6 8">
    <name type="scientific">Pseudomonas extremaustralis</name>
    <dbReference type="NCBI Taxonomy" id="359110"/>
    <lineage>
        <taxon>Bacteria</taxon>
        <taxon>Pseudomonadati</taxon>
        <taxon>Pseudomonadota</taxon>
        <taxon>Gammaproteobacteria</taxon>
        <taxon>Pseudomonadales</taxon>
        <taxon>Pseudomonadaceae</taxon>
        <taxon>Pseudomonas</taxon>
    </lineage>
</organism>
<dbReference type="Proteomes" id="UP000317951">
    <property type="component" value="Unassembled WGS sequence"/>
</dbReference>
<dbReference type="OrthoDB" id="6759120at2"/>
<dbReference type="GeneID" id="78555266"/>
<dbReference type="Proteomes" id="UP000182858">
    <property type="component" value="Chromosome I"/>
</dbReference>
<dbReference type="InterPro" id="IPR023614">
    <property type="entry name" value="Porin_dom_sf"/>
</dbReference>
<evidence type="ECO:0000256" key="3">
    <source>
        <dbReference type="ARBA" id="ARBA00022729"/>
    </source>
</evidence>
<dbReference type="Gene3D" id="2.40.160.10">
    <property type="entry name" value="Porin"/>
    <property type="match status" value="1"/>
</dbReference>
<dbReference type="AlphaFoldDB" id="A0A5C5QBJ0"/>
<dbReference type="RefSeq" id="WP_010566785.1">
    <property type="nucleotide sequence ID" value="NZ_CP091043.1"/>
</dbReference>
<dbReference type="GO" id="GO:0015288">
    <property type="term" value="F:porin activity"/>
    <property type="evidence" value="ECO:0007669"/>
    <property type="project" value="TreeGrafter"/>
</dbReference>
<gene>
    <name evidence="6" type="ORF">FIV36_26400</name>
    <name evidence="5" type="ORF">SAMN05216591_3883</name>
</gene>
<evidence type="ECO:0000256" key="4">
    <source>
        <dbReference type="SAM" id="SignalP"/>
    </source>
</evidence>
<dbReference type="Pfam" id="PF03573">
    <property type="entry name" value="OprD"/>
    <property type="match status" value="1"/>
</dbReference>
<dbReference type="PANTHER" id="PTHR34596">
    <property type="entry name" value="CHITOPORIN"/>
    <property type="match status" value="1"/>
</dbReference>
<feature type="chain" id="PRO_5022716334" evidence="4">
    <location>
        <begin position="22"/>
        <end position="450"/>
    </location>
</feature>
<keyword evidence="7" id="KW-1185">Reference proteome</keyword>
<evidence type="ECO:0000313" key="6">
    <source>
        <dbReference type="EMBL" id="TWS01141.1"/>
    </source>
</evidence>
<feature type="signal peptide" evidence="4">
    <location>
        <begin position="1"/>
        <end position="21"/>
    </location>
</feature>
<comment type="similarity">
    <text evidence="1">Belongs to the outer membrane porin (Opr) (TC 1.B.25) family.</text>
</comment>
<protein>
    <submittedName>
        <fullName evidence="6">OprD family porin</fullName>
    </submittedName>
    <submittedName>
        <fullName evidence="5">Outer membrane porin, OprD family</fullName>
    </submittedName>
</protein>
<accession>A0A5C5QBJ0</accession>
<evidence type="ECO:0000313" key="7">
    <source>
        <dbReference type="Proteomes" id="UP000182858"/>
    </source>
</evidence>
<dbReference type="EMBL" id="LT629689">
    <property type="protein sequence ID" value="SDF75777.1"/>
    <property type="molecule type" value="Genomic_DNA"/>
</dbReference>
<evidence type="ECO:0000256" key="1">
    <source>
        <dbReference type="ARBA" id="ARBA00009075"/>
    </source>
</evidence>
<proteinExistence type="inferred from homology"/>
<evidence type="ECO:0000313" key="8">
    <source>
        <dbReference type="Proteomes" id="UP000317951"/>
    </source>
</evidence>
<dbReference type="EMBL" id="VFET01000031">
    <property type="protein sequence ID" value="TWS01141.1"/>
    <property type="molecule type" value="Genomic_DNA"/>
</dbReference>
<reference evidence="5 7" key="1">
    <citation type="submission" date="2016-10" db="EMBL/GenBank/DDBJ databases">
        <authorList>
            <person name="Varghese N."/>
            <person name="Submissions S."/>
        </authorList>
    </citation>
    <scope>NUCLEOTIDE SEQUENCE [LARGE SCALE GENOMIC DNA]</scope>
    <source>
        <strain evidence="5 7">DSM 17835</strain>
    </source>
</reference>
<dbReference type="PANTHER" id="PTHR34596:SF2">
    <property type="entry name" value="CHITOPORIN"/>
    <property type="match status" value="1"/>
</dbReference>
<sequence>MRKVAALSALCAVITPGYSWAADEKHENGFIEDSHLNILNRDFYFSQDFRNGSSAVNPHTGARQSRRAEWAHAVIGRFESGFTQGTVGFGVDAYGQFGVKLDGGDGVVGNGVGGPGLIPRKGDNNGEPKDQWGKAGGAVKVRAFDTVVKYGDVSPTSPVVHAGDIRLLPQTLTGLIFDNTSIEGLKIEGGKLTASSDRSGVNHSGDLGTVYGGRLSGADNVQYIGADYRFNDNWSFKLHTSRLDNVWNQSFARVDFQQKLTDTIGWDTGLNYYRTRDTGSALLGKIDNDSWSTHLGLNVGFNRFLVAYEQVRGDSPFDYVWNTYDLELDNASQWSDFNNPNERSWQASYTYNFAGLGFPGLSLTGRYLRGDNIDGTRATGGYTAFNSVSDGKHWERNIWASYIVQSGPAKDLKLNVLQATHRVGGDFGNYESNVDELRVIVEYPLDLRML</sequence>
<name>A0A5C5QBJ0_9PSED</name>
<dbReference type="InterPro" id="IPR005318">
    <property type="entry name" value="OM_porin_bac"/>
</dbReference>
<evidence type="ECO:0000313" key="5">
    <source>
        <dbReference type="EMBL" id="SDF75777.1"/>
    </source>
</evidence>
<evidence type="ECO:0000256" key="2">
    <source>
        <dbReference type="ARBA" id="ARBA00022448"/>
    </source>
</evidence>
<dbReference type="GO" id="GO:0016020">
    <property type="term" value="C:membrane"/>
    <property type="evidence" value="ECO:0007669"/>
    <property type="project" value="InterPro"/>
</dbReference>
<keyword evidence="2" id="KW-0813">Transport</keyword>
<reference evidence="6 8" key="2">
    <citation type="submission" date="2019-06" db="EMBL/GenBank/DDBJ databases">
        <title>Pseudomonas bimorpha sp. nov. isolated from bovine raw milk and skim milk concentrate.</title>
        <authorList>
            <person name="Hofmann K."/>
            <person name="Huptas C."/>
            <person name="Doll E."/>
            <person name="Scherer S."/>
            <person name="Wenning M."/>
        </authorList>
    </citation>
    <scope>NUCLEOTIDE SEQUENCE [LARGE SCALE GENOMIC DNA]</scope>
    <source>
        <strain evidence="6 8">DSM 17835</strain>
    </source>
</reference>
<keyword evidence="3 4" id="KW-0732">Signal</keyword>